<dbReference type="Proteomes" id="UP000822688">
    <property type="component" value="Chromosome 10"/>
</dbReference>
<protein>
    <submittedName>
        <fullName evidence="3">Uncharacterized protein</fullName>
    </submittedName>
</protein>
<feature type="transmembrane region" description="Helical" evidence="1">
    <location>
        <begin position="162"/>
        <end position="186"/>
    </location>
</feature>
<dbReference type="EMBL" id="CM026431">
    <property type="protein sequence ID" value="KAG0559076.1"/>
    <property type="molecule type" value="Genomic_DNA"/>
</dbReference>
<feature type="chain" id="PRO_5035841396" evidence="2">
    <location>
        <begin position="27"/>
        <end position="367"/>
    </location>
</feature>
<keyword evidence="4" id="KW-1185">Reference proteome</keyword>
<gene>
    <name evidence="3" type="ORF">KC19_10G077000</name>
</gene>
<feature type="signal peptide" evidence="2">
    <location>
        <begin position="1"/>
        <end position="26"/>
    </location>
</feature>
<evidence type="ECO:0000256" key="1">
    <source>
        <dbReference type="SAM" id="Phobius"/>
    </source>
</evidence>
<accession>A0A8T0GHX9</accession>
<name>A0A8T0GHX9_CERPU</name>
<feature type="transmembrane region" description="Helical" evidence="1">
    <location>
        <begin position="248"/>
        <end position="271"/>
    </location>
</feature>
<organism evidence="3 4">
    <name type="scientific">Ceratodon purpureus</name>
    <name type="common">Fire moss</name>
    <name type="synonym">Dicranum purpureum</name>
    <dbReference type="NCBI Taxonomy" id="3225"/>
    <lineage>
        <taxon>Eukaryota</taxon>
        <taxon>Viridiplantae</taxon>
        <taxon>Streptophyta</taxon>
        <taxon>Embryophyta</taxon>
        <taxon>Bryophyta</taxon>
        <taxon>Bryophytina</taxon>
        <taxon>Bryopsida</taxon>
        <taxon>Dicranidae</taxon>
        <taxon>Pseudoditrichales</taxon>
        <taxon>Ditrichaceae</taxon>
        <taxon>Ceratodon</taxon>
    </lineage>
</organism>
<keyword evidence="1" id="KW-0472">Membrane</keyword>
<reference evidence="3" key="1">
    <citation type="submission" date="2020-06" db="EMBL/GenBank/DDBJ databases">
        <title>WGS assembly of Ceratodon purpureus strain R40.</title>
        <authorList>
            <person name="Carey S.B."/>
            <person name="Jenkins J."/>
            <person name="Shu S."/>
            <person name="Lovell J.T."/>
            <person name="Sreedasyam A."/>
            <person name="Maumus F."/>
            <person name="Tiley G.P."/>
            <person name="Fernandez-Pozo N."/>
            <person name="Barry K."/>
            <person name="Chen C."/>
            <person name="Wang M."/>
            <person name="Lipzen A."/>
            <person name="Daum C."/>
            <person name="Saski C.A."/>
            <person name="Payton A.C."/>
            <person name="Mcbreen J.C."/>
            <person name="Conrad R.E."/>
            <person name="Kollar L.M."/>
            <person name="Olsson S."/>
            <person name="Huttunen S."/>
            <person name="Landis J.B."/>
            <person name="Wickett N.J."/>
            <person name="Johnson M.G."/>
            <person name="Rensing S.A."/>
            <person name="Grimwood J."/>
            <person name="Schmutz J."/>
            <person name="Mcdaniel S.F."/>
        </authorList>
    </citation>
    <scope>NUCLEOTIDE SEQUENCE</scope>
    <source>
        <strain evidence="3">R40</strain>
    </source>
</reference>
<keyword evidence="1" id="KW-0812">Transmembrane</keyword>
<evidence type="ECO:0000256" key="2">
    <source>
        <dbReference type="SAM" id="SignalP"/>
    </source>
</evidence>
<feature type="transmembrane region" description="Helical" evidence="1">
    <location>
        <begin position="207"/>
        <end position="228"/>
    </location>
</feature>
<sequence length="367" mass="41501">MRQSTSSMKLAWLSLGLAIQLHFVVGSGPESLPGLPVYAFSMSNCSQFRNEMVLRPKFGVWPEDIKGVPFQYCCEYQPNGALSTFELSKYAYGSEGGVLQPAPYFDLGIVDNERLQYYWKNWRYNSLPEKQVSSVRTLYCDVTDLRRLYNYRFWNKSIVKGATAWAVVIAPLVLLVSILVLLGSKFNMGTYKTRKDTKRRSLDKEEAFADACHILLLALVGSSLMEGIAHAPLRTWRSQLMYKGGVTYVYLTLGALISTFIRHCVALDLRIWRLGKGQEASWLWQKVFLQFVALFMVGTYLELVEDVTEHSLDAVSSLALGTCTAASVWSAGVELVVLVRFSYLKIIRHNLRMDRSNSAVHAHSDFP</sequence>
<keyword evidence="1" id="KW-1133">Transmembrane helix</keyword>
<feature type="transmembrane region" description="Helical" evidence="1">
    <location>
        <begin position="283"/>
        <end position="303"/>
    </location>
</feature>
<keyword evidence="2" id="KW-0732">Signal</keyword>
<comment type="caution">
    <text evidence="3">The sequence shown here is derived from an EMBL/GenBank/DDBJ whole genome shotgun (WGS) entry which is preliminary data.</text>
</comment>
<evidence type="ECO:0000313" key="4">
    <source>
        <dbReference type="Proteomes" id="UP000822688"/>
    </source>
</evidence>
<evidence type="ECO:0000313" key="3">
    <source>
        <dbReference type="EMBL" id="KAG0559076.1"/>
    </source>
</evidence>
<feature type="transmembrane region" description="Helical" evidence="1">
    <location>
        <begin position="315"/>
        <end position="343"/>
    </location>
</feature>
<dbReference type="AlphaFoldDB" id="A0A8T0GHX9"/>
<proteinExistence type="predicted"/>